<gene>
    <name evidence="3" type="ORF">SNEC2469_LOCUS25854</name>
</gene>
<dbReference type="InterPro" id="IPR018640">
    <property type="entry name" value="DUF2063"/>
</dbReference>
<dbReference type="Pfam" id="PF05114">
    <property type="entry name" value="MbnB_TglH_ChrH"/>
    <property type="match status" value="1"/>
</dbReference>
<feature type="signal peptide" evidence="1">
    <location>
        <begin position="1"/>
        <end position="32"/>
    </location>
</feature>
<evidence type="ECO:0000313" key="4">
    <source>
        <dbReference type="Proteomes" id="UP000601435"/>
    </source>
</evidence>
<protein>
    <recommendedName>
        <fullName evidence="2">Putative DNA-binding domain-containing protein</fullName>
    </recommendedName>
</protein>
<feature type="chain" id="PRO_5032355113" description="Putative DNA-binding domain-containing protein" evidence="1">
    <location>
        <begin position="33"/>
        <end position="596"/>
    </location>
</feature>
<keyword evidence="1" id="KW-0732">Signal</keyword>
<dbReference type="PANTHER" id="PTHR42194:SF1">
    <property type="entry name" value="UPF0276 PROTEIN HI_1600"/>
    <property type="match status" value="1"/>
</dbReference>
<dbReference type="AlphaFoldDB" id="A0A812ZWV4"/>
<keyword evidence="4" id="KW-1185">Reference proteome</keyword>
<feature type="non-terminal residue" evidence="3">
    <location>
        <position position="1"/>
    </location>
</feature>
<evidence type="ECO:0000313" key="3">
    <source>
        <dbReference type="EMBL" id="CAE7844139.1"/>
    </source>
</evidence>
<evidence type="ECO:0000259" key="2">
    <source>
        <dbReference type="Pfam" id="PF09836"/>
    </source>
</evidence>
<reference evidence="3" key="1">
    <citation type="submission" date="2021-02" db="EMBL/GenBank/DDBJ databases">
        <authorList>
            <person name="Dougan E. K."/>
            <person name="Rhodes N."/>
            <person name="Thang M."/>
            <person name="Chan C."/>
        </authorList>
    </citation>
    <scope>NUCLEOTIDE SEQUENCE</scope>
</reference>
<dbReference type="Gene3D" id="1.10.150.690">
    <property type="entry name" value="DUF2063"/>
    <property type="match status" value="1"/>
</dbReference>
<organism evidence="3 4">
    <name type="scientific">Symbiodinium necroappetens</name>
    <dbReference type="NCBI Taxonomy" id="1628268"/>
    <lineage>
        <taxon>Eukaryota</taxon>
        <taxon>Sar</taxon>
        <taxon>Alveolata</taxon>
        <taxon>Dinophyceae</taxon>
        <taxon>Suessiales</taxon>
        <taxon>Symbiodiniaceae</taxon>
        <taxon>Symbiodinium</taxon>
    </lineage>
</organism>
<dbReference type="HAMAP" id="MF_00697">
    <property type="entry name" value="UPF0276"/>
    <property type="match status" value="1"/>
</dbReference>
<feature type="domain" description="Putative DNA-binding" evidence="2">
    <location>
        <begin position="430"/>
        <end position="502"/>
    </location>
</feature>
<dbReference type="InterPro" id="IPR044922">
    <property type="entry name" value="DUF2063_N_sf"/>
</dbReference>
<dbReference type="InterPro" id="IPR007801">
    <property type="entry name" value="MbnB/TglH/ChrH"/>
</dbReference>
<comment type="caution">
    <text evidence="3">The sequence shown here is derived from an EMBL/GenBank/DDBJ whole genome shotgun (WGS) entry which is preliminary data.</text>
</comment>
<dbReference type="Pfam" id="PF10048">
    <property type="entry name" value="DUF2282"/>
    <property type="match status" value="1"/>
</dbReference>
<dbReference type="OrthoDB" id="5422803at2759"/>
<evidence type="ECO:0000256" key="1">
    <source>
        <dbReference type="SAM" id="SignalP"/>
    </source>
</evidence>
<proteinExistence type="inferred from homology"/>
<accession>A0A812ZWV4</accession>
<dbReference type="PANTHER" id="PTHR42194">
    <property type="entry name" value="UPF0276 PROTEIN HI_1600"/>
    <property type="match status" value="1"/>
</dbReference>
<dbReference type="InterPro" id="IPR018740">
    <property type="entry name" value="DUF2282_membr"/>
</dbReference>
<dbReference type="Proteomes" id="UP000601435">
    <property type="component" value="Unassembled WGS sequence"/>
</dbReference>
<dbReference type="NCBIfam" id="NF003818">
    <property type="entry name" value="PRK05409.1"/>
    <property type="match status" value="1"/>
</dbReference>
<name>A0A812ZWV4_9DINO</name>
<dbReference type="Gene3D" id="3.20.20.150">
    <property type="entry name" value="Divalent-metal-dependent TIM barrel enzymes"/>
    <property type="match status" value="1"/>
</dbReference>
<dbReference type="Pfam" id="PF09836">
    <property type="entry name" value="DUF2063"/>
    <property type="match status" value="1"/>
</dbReference>
<sequence length="596" mass="62193">MIEKKLTAATAALALAGAVAATGLALPPGAEAAETKCYGVAKAGENDCANTAGTHSCAGQSSVDYHGGDWKAVESAEDCMEMGGQTEPFEGVNEKKVDRAGETAIMTVCAPTDPTVPPGTRDATRGPAAVPAAVPTAVPTAAGIGLRPSHLPDFLHGAPEVAWLEVHAENYLAAGGPRRRALERLRADYPLSCHGVGLSLGSAEGLSTAHLTRLAALYDALEPGLISEHVAWSVSQGSYLNDLLPLPYTEEALAVLCRNIAQAQEVFGRRILIENPSSYLQFDAAEMDEPAFLAEAVRRSGCGLLLDVNNVVVSAANHGFHPLAYLEALPHAAVGEIHVAGHAAIEIEGHRLLIDDHGSRVPAAVWELLRAALARCGPVPVLVEWDRALPALDVLLAEAAKAQTALDSLAAAPPLSGAVLGGEPDPALAHIAPRGLPAALRLSVYRNNVLGSLTEVLAAAYPALERLLGAHNFGLLARAFVAAQPPRRPQLSCYGAALADFLADFPHTAGYPFLPDLARLEWARNAALFAADAPVLTGAVLQGLPAARLAALRLPWHPATRLIESAYAIDRLWRAPALRRGVAAGAQSVLVTRSAT</sequence>
<dbReference type="EMBL" id="CAJNJA010051576">
    <property type="protein sequence ID" value="CAE7844139.1"/>
    <property type="molecule type" value="Genomic_DNA"/>
</dbReference>